<evidence type="ECO:0000256" key="2">
    <source>
        <dbReference type="ARBA" id="ARBA00004127"/>
    </source>
</evidence>
<feature type="transmembrane region" description="Helical" evidence="10">
    <location>
        <begin position="839"/>
        <end position="856"/>
    </location>
</feature>
<evidence type="ECO:0000259" key="11">
    <source>
        <dbReference type="Pfam" id="PF11145"/>
    </source>
</evidence>
<keyword evidence="9 10" id="KW-0472">Membrane</keyword>
<dbReference type="Pfam" id="PF25333">
    <property type="entry name" value="DUF2921_N"/>
    <property type="match status" value="3"/>
</dbReference>
<evidence type="ECO:0000259" key="12">
    <source>
        <dbReference type="Pfam" id="PF25333"/>
    </source>
</evidence>
<dbReference type="InterPro" id="IPR021319">
    <property type="entry name" value="DUF2921"/>
</dbReference>
<comment type="pathway">
    <text evidence="3">Protein modification; protein ubiquitination.</text>
</comment>
<feature type="transmembrane region" description="Helical" evidence="10">
    <location>
        <begin position="876"/>
        <end position="898"/>
    </location>
</feature>
<dbReference type="Pfam" id="PF11145">
    <property type="entry name" value="DUF2921"/>
    <property type="match status" value="1"/>
</dbReference>
<evidence type="ECO:0000313" key="14">
    <source>
        <dbReference type="Proteomes" id="UP001237642"/>
    </source>
</evidence>
<feature type="transmembrane region" description="Helical" evidence="10">
    <location>
        <begin position="759"/>
        <end position="780"/>
    </location>
</feature>
<protein>
    <recommendedName>
        <fullName evidence="4">RING-type E3 ubiquitin transferase</fullName>
        <ecNumber evidence="4">2.3.2.27</ecNumber>
    </recommendedName>
</protein>
<evidence type="ECO:0000256" key="9">
    <source>
        <dbReference type="ARBA" id="ARBA00023136"/>
    </source>
</evidence>
<keyword evidence="6 10" id="KW-0812">Transmembrane</keyword>
<evidence type="ECO:0000256" key="5">
    <source>
        <dbReference type="ARBA" id="ARBA00022679"/>
    </source>
</evidence>
<gene>
    <name evidence="13" type="ORF">POM88_040412</name>
</gene>
<evidence type="ECO:0000256" key="3">
    <source>
        <dbReference type="ARBA" id="ARBA00004906"/>
    </source>
</evidence>
<feature type="domain" description="DUF2921" evidence="12">
    <location>
        <begin position="444"/>
        <end position="619"/>
    </location>
</feature>
<keyword evidence="8 10" id="KW-1133">Transmembrane helix</keyword>
<dbReference type="EC" id="2.3.2.27" evidence="4"/>
<organism evidence="13 14">
    <name type="scientific">Heracleum sosnowskyi</name>
    <dbReference type="NCBI Taxonomy" id="360622"/>
    <lineage>
        <taxon>Eukaryota</taxon>
        <taxon>Viridiplantae</taxon>
        <taxon>Streptophyta</taxon>
        <taxon>Embryophyta</taxon>
        <taxon>Tracheophyta</taxon>
        <taxon>Spermatophyta</taxon>
        <taxon>Magnoliopsida</taxon>
        <taxon>eudicotyledons</taxon>
        <taxon>Gunneridae</taxon>
        <taxon>Pentapetalae</taxon>
        <taxon>asterids</taxon>
        <taxon>campanulids</taxon>
        <taxon>Apiales</taxon>
        <taxon>Apiaceae</taxon>
        <taxon>Apioideae</taxon>
        <taxon>apioid superclade</taxon>
        <taxon>Tordylieae</taxon>
        <taxon>Tordyliinae</taxon>
        <taxon>Heracleum</taxon>
    </lineage>
</organism>
<keyword evidence="5" id="KW-0808">Transferase</keyword>
<proteinExistence type="predicted"/>
<dbReference type="GO" id="GO:0012505">
    <property type="term" value="C:endomembrane system"/>
    <property type="evidence" value="ECO:0007669"/>
    <property type="project" value="UniProtKB-SubCell"/>
</dbReference>
<dbReference type="AlphaFoldDB" id="A0AAD8HD72"/>
<dbReference type="PANTHER" id="PTHR33389">
    <property type="entry name" value="FAMILY PROTEIN, PUTATIVE (DUF2921)-RELATED"/>
    <property type="match status" value="1"/>
</dbReference>
<evidence type="ECO:0000256" key="7">
    <source>
        <dbReference type="ARBA" id="ARBA00022786"/>
    </source>
</evidence>
<reference evidence="13" key="2">
    <citation type="submission" date="2023-05" db="EMBL/GenBank/DDBJ databases">
        <authorList>
            <person name="Schelkunov M.I."/>
        </authorList>
    </citation>
    <scope>NUCLEOTIDE SEQUENCE</scope>
    <source>
        <strain evidence="13">Hsosn_3</strain>
        <tissue evidence="13">Leaf</tissue>
    </source>
</reference>
<feature type="transmembrane region" description="Helical" evidence="10">
    <location>
        <begin position="719"/>
        <end position="738"/>
    </location>
</feature>
<dbReference type="Proteomes" id="UP001237642">
    <property type="component" value="Unassembled WGS sequence"/>
</dbReference>
<evidence type="ECO:0000256" key="8">
    <source>
        <dbReference type="ARBA" id="ARBA00022989"/>
    </source>
</evidence>
<dbReference type="PANTHER" id="PTHR33389:SF22">
    <property type="entry name" value="FAMILY PROTEIN, PUTATIVE (DUF2921)-RELATED"/>
    <property type="match status" value="1"/>
</dbReference>
<comment type="subcellular location">
    <subcellularLocation>
        <location evidence="2">Endomembrane system</location>
        <topology evidence="2">Multi-pass membrane protein</topology>
    </subcellularLocation>
</comment>
<name>A0AAD8HD72_9APIA</name>
<evidence type="ECO:0000256" key="10">
    <source>
        <dbReference type="SAM" id="Phobius"/>
    </source>
</evidence>
<keyword evidence="7" id="KW-0833">Ubl conjugation pathway</keyword>
<sequence length="927" mass="104471">MKISPFPPNFRSNHHRINPLKSLNFSLPHLLIFLIFTLSVNSYTISPQFLQIPYSNHCNDVVSETPSVHLSNLTLHLSSAIFSGGSEILGPRNALLAGKGPSGSALFRTLFVYNTLNDHIFAVQGRLVLKGRRGFGRFRRGLRLVSYRPPKIPVRVGQAVFKLHGFWNSESGKMCMVGSGVSFLRDVNVVLNLDYLNVSSIFTSFVKGTLRNLGNVGDKNYFEGVEILGVSMGGYDFTLVESEKGNGGFSEFDKLGSVSLGFKTGEEVCSVVQYSSRVELVYSDDCGAGKCSVLGEGSEFVPEFMVFDEVECLENGRVRYMLRFLNSSQSSYNLPFDPSMTLVAEGVWDGVKKRMDLVACRIVNATESLSKGSVGDCSIRLMLRVPAWFSLRNRSVIIGQMWSKKMVNESGYFGRVSLQSEENRQPRPDGLIYNYAEYQNVEKVCEKKIKAKRKGKTYPDGHTSDMRFDMTVRNKKGHKAWGYSSPLSVGDKFYDQHQLVSDLAKPVVEGNQSRSNMMNVSYVLNFKNSPNFKLGAETPLPSSVVISAEGIYDADTGFLCMIGCRHLSSHNKIKNNNSIDCEIVVTAEYPPLKAKDGGNVKGNIQSTRSKVDPQYFNSLEFHSNSVYTYQARQSLWRMDLEIIMVLFSNTLACIFVGLQLFYVYKHPDVLPFISIVMLVILTLAHMIPLLLNFEAMFLSNHRRQTLLSGNGGWLEVNEVLVRVITMIAFLMEFRLLQLTWFSRSGEERLKNLWVCDKKVLYLSLPLFIGGGLIAWFVHLLTKPYMNIILLNLESANSTQISLLGELKSFAGLVRDVILLPQMIFNLFSDSNVKALAPSFYVGMTLLSLLPHAYDLYRAHNSSWSFTYIYANPRMDYYSTVWDISICCAGVLFVFIIFLQQQFGGRFFLPRRYRENSLYEKVPVTGTE</sequence>
<feature type="transmembrane region" description="Helical" evidence="10">
    <location>
        <begin position="669"/>
        <end position="691"/>
    </location>
</feature>
<evidence type="ECO:0000256" key="1">
    <source>
        <dbReference type="ARBA" id="ARBA00000900"/>
    </source>
</evidence>
<feature type="transmembrane region" description="Helical" evidence="10">
    <location>
        <begin position="642"/>
        <end position="662"/>
    </location>
</feature>
<evidence type="ECO:0000256" key="6">
    <source>
        <dbReference type="ARBA" id="ARBA00022692"/>
    </source>
</evidence>
<accession>A0AAD8HD72</accession>
<comment type="catalytic activity">
    <reaction evidence="1">
        <text>S-ubiquitinyl-[E2 ubiquitin-conjugating enzyme]-L-cysteine + [acceptor protein]-L-lysine = [E2 ubiquitin-conjugating enzyme]-L-cysteine + N(6)-ubiquitinyl-[acceptor protein]-L-lysine.</text>
        <dbReference type="EC" id="2.3.2.27"/>
    </reaction>
</comment>
<dbReference type="InterPro" id="IPR057425">
    <property type="entry name" value="DUF2921_N"/>
</dbReference>
<feature type="domain" description="DUF2921" evidence="12">
    <location>
        <begin position="304"/>
        <end position="417"/>
    </location>
</feature>
<evidence type="ECO:0000256" key="4">
    <source>
        <dbReference type="ARBA" id="ARBA00012483"/>
    </source>
</evidence>
<feature type="domain" description="DUF2921" evidence="12">
    <location>
        <begin position="54"/>
        <end position="225"/>
    </location>
</feature>
<comment type="caution">
    <text evidence="13">The sequence shown here is derived from an EMBL/GenBank/DDBJ whole genome shotgun (WGS) entry which is preliminary data.</text>
</comment>
<keyword evidence="14" id="KW-1185">Reference proteome</keyword>
<reference evidence="13" key="1">
    <citation type="submission" date="2023-02" db="EMBL/GenBank/DDBJ databases">
        <title>Genome of toxic invasive species Heracleum sosnowskyi carries increased number of genes despite the absence of recent whole-genome duplications.</title>
        <authorList>
            <person name="Schelkunov M."/>
            <person name="Shtratnikova V."/>
            <person name="Makarenko M."/>
            <person name="Klepikova A."/>
            <person name="Omelchenko D."/>
            <person name="Novikova G."/>
            <person name="Obukhova E."/>
            <person name="Bogdanov V."/>
            <person name="Penin A."/>
            <person name="Logacheva M."/>
        </authorList>
    </citation>
    <scope>NUCLEOTIDE SEQUENCE</scope>
    <source>
        <strain evidence="13">Hsosn_3</strain>
        <tissue evidence="13">Leaf</tissue>
    </source>
</reference>
<evidence type="ECO:0000313" key="13">
    <source>
        <dbReference type="EMBL" id="KAK1364851.1"/>
    </source>
</evidence>
<feature type="domain" description="SWEET-like" evidence="11">
    <location>
        <begin position="630"/>
        <end position="911"/>
    </location>
</feature>
<dbReference type="GO" id="GO:0061630">
    <property type="term" value="F:ubiquitin protein ligase activity"/>
    <property type="evidence" value="ECO:0007669"/>
    <property type="project" value="UniProtKB-EC"/>
</dbReference>
<dbReference type="EMBL" id="JAUIZM010000009">
    <property type="protein sequence ID" value="KAK1364851.1"/>
    <property type="molecule type" value="Genomic_DNA"/>
</dbReference>